<evidence type="ECO:0000256" key="7">
    <source>
        <dbReference type="ARBA" id="ARBA00023136"/>
    </source>
</evidence>
<dbReference type="SUPFAM" id="SSF52540">
    <property type="entry name" value="P-loop containing nucleoside triphosphate hydrolases"/>
    <property type="match status" value="2"/>
</dbReference>
<evidence type="ECO:0000256" key="10">
    <source>
        <dbReference type="ARBA" id="ARBA00048778"/>
    </source>
</evidence>
<dbReference type="Pfam" id="PF00004">
    <property type="entry name" value="AAA"/>
    <property type="match status" value="2"/>
</dbReference>
<evidence type="ECO:0000256" key="2">
    <source>
        <dbReference type="ARBA" id="ARBA00006914"/>
    </source>
</evidence>
<comment type="subcellular location">
    <subcellularLocation>
        <location evidence="1">Membrane</location>
    </subcellularLocation>
</comment>
<evidence type="ECO:0000256" key="8">
    <source>
        <dbReference type="ARBA" id="ARBA00034811"/>
    </source>
</evidence>
<dbReference type="EMBL" id="JAFCIX010000386">
    <property type="protein sequence ID" value="KAH6592241.1"/>
    <property type="molecule type" value="Genomic_DNA"/>
</dbReference>
<keyword evidence="14" id="KW-1185">Reference proteome</keyword>
<proteinExistence type="inferred from homology"/>
<dbReference type="InterPro" id="IPR027417">
    <property type="entry name" value="P-loop_NTPase"/>
</dbReference>
<evidence type="ECO:0000313" key="14">
    <source>
        <dbReference type="Proteomes" id="UP001648503"/>
    </source>
</evidence>
<keyword evidence="5" id="KW-0378">Hydrolase</keyword>
<evidence type="ECO:0000256" key="11">
    <source>
        <dbReference type="SAM" id="MobiDB-lite"/>
    </source>
</evidence>
<evidence type="ECO:0000313" key="13">
    <source>
        <dbReference type="EMBL" id="KAH6592241.1"/>
    </source>
</evidence>
<evidence type="ECO:0000256" key="5">
    <source>
        <dbReference type="ARBA" id="ARBA00022801"/>
    </source>
</evidence>
<evidence type="ECO:0000256" key="6">
    <source>
        <dbReference type="ARBA" id="ARBA00022840"/>
    </source>
</evidence>
<protein>
    <recommendedName>
        <fullName evidence="8">Peroxisomal ATPase PEX6</fullName>
    </recommendedName>
    <alternativeName>
        <fullName evidence="9">Peroxin-6</fullName>
    </alternativeName>
</protein>
<evidence type="ECO:0000256" key="1">
    <source>
        <dbReference type="ARBA" id="ARBA00004370"/>
    </source>
</evidence>
<feature type="compositionally biased region" description="Basic residues" evidence="11">
    <location>
        <begin position="1147"/>
        <end position="1158"/>
    </location>
</feature>
<dbReference type="InterPro" id="IPR047533">
    <property type="entry name" value="RecA-like_PEX6_r2"/>
</dbReference>
<feature type="domain" description="AAA+ ATPase" evidence="12">
    <location>
        <begin position="864"/>
        <end position="1006"/>
    </location>
</feature>
<dbReference type="InterPro" id="IPR003959">
    <property type="entry name" value="ATPase_AAA_core"/>
</dbReference>
<comment type="caution">
    <text evidence="13">The sequence shown here is derived from an EMBL/GenBank/DDBJ whole genome shotgun (WGS) entry which is preliminary data.</text>
</comment>
<dbReference type="Pfam" id="PF23315">
    <property type="entry name" value="PEX6_4th"/>
    <property type="match status" value="1"/>
</dbReference>
<dbReference type="InterPro" id="IPR003593">
    <property type="entry name" value="AAA+_ATPase"/>
</dbReference>
<comment type="catalytic activity">
    <reaction evidence="10">
        <text>ATP + H2O = ADP + phosphate + H(+)</text>
        <dbReference type="Rhea" id="RHEA:13065"/>
        <dbReference type="ChEBI" id="CHEBI:15377"/>
        <dbReference type="ChEBI" id="CHEBI:15378"/>
        <dbReference type="ChEBI" id="CHEBI:30616"/>
        <dbReference type="ChEBI" id="CHEBI:43474"/>
        <dbReference type="ChEBI" id="CHEBI:456216"/>
    </reaction>
    <physiologicalReaction direction="left-to-right" evidence="10">
        <dbReference type="Rhea" id="RHEA:13066"/>
    </physiologicalReaction>
</comment>
<dbReference type="PANTHER" id="PTHR23077:SF9">
    <property type="entry name" value="PEROXISOMAL ATPASE PEX6"/>
    <property type="match status" value="1"/>
</dbReference>
<evidence type="ECO:0000256" key="3">
    <source>
        <dbReference type="ARBA" id="ARBA00022593"/>
    </source>
</evidence>
<dbReference type="Gene3D" id="3.40.50.300">
    <property type="entry name" value="P-loop containing nucleotide triphosphate hydrolases"/>
    <property type="match status" value="2"/>
</dbReference>
<evidence type="ECO:0000256" key="4">
    <source>
        <dbReference type="ARBA" id="ARBA00022741"/>
    </source>
</evidence>
<name>A0ABQ8F4X6_9FUNG</name>
<gene>
    <name evidence="13" type="ORF">BASA50_008174</name>
</gene>
<sequence length="1158" mass="127774">MLYSNPARLDSLFSLQERPAVTASLRWIESNNNNNAMVPDVQVSSSLWHELLRLGASITRHPITPSLPDPSSIALSALSASIDAIKIAVSFSSTIVSSDLCLSDPLDPSSHTSLLAYAFKYPGTDDDSTPTLWLSRQFAIDNASYITLVHDDDDDDDEHYSSYQCWVMPVSILSLTKVILNASDHSSWTTISKDPELVSNTLKIGNGIMRIGSTVHVPIHNEATLMCDFYSLRVLSCEPLQQGMISDETTIVIAHLPDLEVDLVEVTVPSTILNSIPSISNTDLAYQVDFTGRGQMTIPYVYLNDIVLECCASPFAHRYHDRWMGVSLAYLVESGLCEGDWIYVKPVTKDQHDMYLVQVFCYPAQPLHQGKLQTAFVTPLLLRNISPKLQWQDPSAAVSIYCPTERIDLDTVTPALEITLARVGSPHSNHRGLLDVSLASLQRMLSKRKRLVCKGDWVALPVDGLESLIKERVVPEYTELCKDLKFISSTSIDCYYFKVTDIKTSQPFSPMAVVDCSMTKIVQAGMVHSRLPENSKVQFTQRGLEINRTLTPSSMSLVHPRFEELVEICSTYLQADHLHSMFPCTVLIHGATGVGKHVLVNQVSSRLGLHIIEENCYDLVREPLTTSLALLELWAERAIACRPSILLLRNLDAACQFIGYRGQQAPDNAFEVKDAISRLLDKISESVTDQNFPTLLFSTATDVDKVHGSVRRLFRSDIKCEIPSHNHRTALLSSLLSKVSISNDVQIDQIATKTAGFSVRDINYLIAAAGIEVMTVLVDAIMDSKSSYITVDDILHAGVPLSANPISKALDKARAAHSDSIGAPRIPNVQWEDIGGLAHVKDAILETIKLPLDHPELFVSGAKRRSGILLYGPPGTGKTLVAKAVATTLSLNFFSVKGPELLDMYIGESEANVRRVFQRARDAKPCVVFFDELDSVAPKRGEKGDSGGVMDRIVSQLLSELDGMSDAAGDSSDLFIIAATNRPDLLDPALLRPGRFDELLYLGLPSDHDAQYKVLTALTRKFNFSPDTNLRDIANLCPFNYTGADFYALCSDALLKAMARTISHVDSVLAGLNSSGPLTGHPYPLTPQYYLEHMATAVESIVLVQMVDFELALNELVPSVSPEELARYERLRDQFEQKSQQPNAVSAKRRDKGKSRAR</sequence>
<dbReference type="Proteomes" id="UP001648503">
    <property type="component" value="Unassembled WGS sequence"/>
</dbReference>
<dbReference type="CDD" id="cd19527">
    <property type="entry name" value="RecA-like_PEX6_r2"/>
    <property type="match status" value="1"/>
</dbReference>
<organism evidence="13 14">
    <name type="scientific">Batrachochytrium salamandrivorans</name>
    <dbReference type="NCBI Taxonomy" id="1357716"/>
    <lineage>
        <taxon>Eukaryota</taxon>
        <taxon>Fungi</taxon>
        <taxon>Fungi incertae sedis</taxon>
        <taxon>Chytridiomycota</taxon>
        <taxon>Chytridiomycota incertae sedis</taxon>
        <taxon>Chytridiomycetes</taxon>
        <taxon>Rhizophydiales</taxon>
        <taxon>Rhizophydiales incertae sedis</taxon>
        <taxon>Batrachochytrium</taxon>
    </lineage>
</organism>
<dbReference type="InterPro" id="IPR056995">
    <property type="entry name" value="PEX6_4th_dom"/>
</dbReference>
<dbReference type="InterPro" id="IPR050168">
    <property type="entry name" value="AAA_ATPase_domain"/>
</dbReference>
<evidence type="ECO:0000259" key="12">
    <source>
        <dbReference type="SMART" id="SM00382"/>
    </source>
</evidence>
<feature type="region of interest" description="Disordered" evidence="11">
    <location>
        <begin position="1131"/>
        <end position="1158"/>
    </location>
</feature>
<dbReference type="SMART" id="SM00382">
    <property type="entry name" value="AAA"/>
    <property type="match status" value="1"/>
</dbReference>
<keyword evidence="4" id="KW-0547">Nucleotide-binding</keyword>
<dbReference type="Gene3D" id="1.10.8.60">
    <property type="match status" value="2"/>
</dbReference>
<keyword evidence="6" id="KW-0067">ATP-binding</keyword>
<keyword evidence="7" id="KW-0472">Membrane</keyword>
<reference evidence="13 14" key="1">
    <citation type="submission" date="2021-02" db="EMBL/GenBank/DDBJ databases">
        <title>Variation within the Batrachochytrium salamandrivorans European outbreak.</title>
        <authorList>
            <person name="Kelly M."/>
            <person name="Pasmans F."/>
            <person name="Shea T.P."/>
            <person name="Munoz J.F."/>
            <person name="Carranza S."/>
            <person name="Cuomo C.A."/>
            <person name="Martel A."/>
        </authorList>
    </citation>
    <scope>NUCLEOTIDE SEQUENCE [LARGE SCALE GENOMIC DNA]</scope>
    <source>
        <strain evidence="13 14">AMFP18/2</strain>
    </source>
</reference>
<dbReference type="InterPro" id="IPR003960">
    <property type="entry name" value="ATPase_AAA_CS"/>
</dbReference>
<dbReference type="PANTHER" id="PTHR23077">
    <property type="entry name" value="AAA-FAMILY ATPASE"/>
    <property type="match status" value="1"/>
</dbReference>
<comment type="similarity">
    <text evidence="2">Belongs to the AAA ATPase family.</text>
</comment>
<accession>A0ABQ8F4X6</accession>
<keyword evidence="3" id="KW-0962">Peroxisome biogenesis</keyword>
<dbReference type="PROSITE" id="PS00674">
    <property type="entry name" value="AAA"/>
    <property type="match status" value="1"/>
</dbReference>
<evidence type="ECO:0000256" key="9">
    <source>
        <dbReference type="ARBA" id="ARBA00034920"/>
    </source>
</evidence>